<organism evidence="4 5">
    <name type="scientific">Nonomuraea angiospora</name>
    <dbReference type="NCBI Taxonomy" id="46172"/>
    <lineage>
        <taxon>Bacteria</taxon>
        <taxon>Bacillati</taxon>
        <taxon>Actinomycetota</taxon>
        <taxon>Actinomycetes</taxon>
        <taxon>Streptosporangiales</taxon>
        <taxon>Streptosporangiaceae</taxon>
        <taxon>Nonomuraea</taxon>
    </lineage>
</organism>
<dbReference type="PANTHER" id="PTHR45725:SF1">
    <property type="entry name" value="DISHEVELLED ASSOCIATED ACTIVATOR OF MORPHOGENESIS, ISOFORM D"/>
    <property type="match status" value="1"/>
</dbReference>
<keyword evidence="5" id="KW-1185">Reference proteome</keyword>
<feature type="region of interest" description="Disordered" evidence="1">
    <location>
        <begin position="1109"/>
        <end position="1148"/>
    </location>
</feature>
<keyword evidence="2" id="KW-1133">Transmembrane helix</keyword>
<dbReference type="Proteomes" id="UP000633509">
    <property type="component" value="Unassembled WGS sequence"/>
</dbReference>
<feature type="compositionally biased region" description="Pro residues" evidence="1">
    <location>
        <begin position="367"/>
        <end position="387"/>
    </location>
</feature>
<dbReference type="InterPro" id="IPR000086">
    <property type="entry name" value="NUDIX_hydrolase_dom"/>
</dbReference>
<feature type="compositionally biased region" description="Basic and acidic residues" evidence="1">
    <location>
        <begin position="1167"/>
        <end position="1195"/>
    </location>
</feature>
<accession>A0ABR9LSM9</accession>
<dbReference type="Pfam" id="PF00293">
    <property type="entry name" value="NUDIX"/>
    <property type="match status" value="1"/>
</dbReference>
<keyword evidence="2" id="KW-0472">Membrane</keyword>
<feature type="compositionally biased region" description="Basic and acidic residues" evidence="1">
    <location>
        <begin position="559"/>
        <end position="577"/>
    </location>
</feature>
<evidence type="ECO:0000256" key="1">
    <source>
        <dbReference type="SAM" id="MobiDB-lite"/>
    </source>
</evidence>
<dbReference type="CDD" id="cd18877">
    <property type="entry name" value="NUDIX_Hydrolase"/>
    <property type="match status" value="1"/>
</dbReference>
<dbReference type="Pfam" id="PF12224">
    <property type="entry name" value="Amidoligase_2"/>
    <property type="match status" value="1"/>
</dbReference>
<evidence type="ECO:0000256" key="2">
    <source>
        <dbReference type="SAM" id="Phobius"/>
    </source>
</evidence>
<proteinExistence type="predicted"/>
<feature type="transmembrane region" description="Helical" evidence="2">
    <location>
        <begin position="123"/>
        <end position="145"/>
    </location>
</feature>
<evidence type="ECO:0000313" key="4">
    <source>
        <dbReference type="EMBL" id="MBE1583657.1"/>
    </source>
</evidence>
<dbReference type="InterPro" id="IPR051425">
    <property type="entry name" value="Formin_Homology"/>
</dbReference>
<evidence type="ECO:0000259" key="3">
    <source>
        <dbReference type="PROSITE" id="PS51462"/>
    </source>
</evidence>
<sequence>MGLDLSLVPEIVRPLALPLTGGALPETDVDGVIAEAQVLENLADLLATIKSDDAAAVVRSLRDHQWQGAAKETFEQVFKVLGGQPDADGPPSDETLIDLLEKSLREEAAALREHGVRMQHTEWMIYASLALLGAMIVKLLVWIYVNGPAVLRLIQHNALLTQVNIQTLKRLVLVNMLKFAGIMGGLDLGVQVAQQIWGDREAGDFDLASLAMSLGSGALTGALFAGANAALSRLLSRQMVYVASEAELAVRDKIAAIAQSMYGQALLGGAAGTAGAVPGLALSGQLDGEHLAYTFISGVAGGLDIPASARVSFIPMRAVAELGDTPPVSSPHADPPPSSGGQPLSSPRLVPHDPAAPPISADATAPPVSPDAAAPPVPPDATAPPVPHTAAPLPAGRDATAVAQHHPGPEQHADVATLINRQQPEPGTNLPQPHQGQVIVGEVTRRQDVLLHTPVGDRAEQGGTLAPPPQQNLPAARAPIGDTVPTVPRAEPATPGSLPRTSLLPATVPAIITPTPDAPGSGEQANHRQAQDSPPPETTETAPTVQERHTDESAPSPRDGSDHSDGSHRSDGIDRSEPPATAPLATDPPATDQRAPVVSPETPQHAHTDLQGGQTIMPRSSPLPENPRRIEPVTRQVADLLSRDGAYDPISGPAWEAAHSATVDRLADAMRSSTKDMLGVGRKRTLQAAVGDPASDLVQSEVRVMGKTIRTWQAVERSDLPSFVEGARRYAEGERRIIQRLPFDSPEAHRTARRLAVEELLRTWGYGASEMLPERLAMHMAALDEFGLTGVLDLSAYGDPSRARTAAKVHARSGDMLRDFLRQQYAQTQRELESRGIEELVLYRGITFGRHPVPGLAEAANGDVVPAPPALPLQSWSAMPGVAKRYTGLGDGAVMAAVFPASQVLSTPWTGMGQLPLNEFVVLATPGEVTVLRPPHVTETPAAYSDLPPGWQVSKPTDGWIQCEQGHRHWGTEGGAGLLLFHRAPGGEVHVLMQLRSMETQHGGTMGLPGGALHRGEDPVDGGFREAGEENRLDPSEVTVRGVHHDDHGGWAYDTVIGEMSHRADVWPASRESLDNVWVPLEEVPGLNLHPDLARAWPDVRTELDRVLAAPGTGPRPPHPANPANAPHPHEAPGLLDIDGFSPIADPRPRNFAEAAAIVHRWAPGNDRPHHDGSHHDGSRQEGSRQEGSHHDGSRQEGSGQDGPPNRIERLLSNPPAEPDEVLLEGRRLVEELPVIDGGDTTARALASMSRTLNWPNPRRALHDLASELGLDLDLDALVEVYENARRSGLNPDGTTSRTNLVDALRNAMAADSYRWTGQRYQARFSLPEATAAQARTIGLMAEMMGEPITSAKVRSFVKPVLDRYGIGDVKELLPVVRAAHERGYFPAGTAGEAEFCAAMDRFWQDDPYLWNGVLLAERYSLPELRDPIARLSARLEEIVSNSGRDTVPPLERLAGDLGMGRSAEQLVRLAADAQADGADLARAADREDLVGRLGAYRARDPYLWDGRRIAAERGLTRLSDDEARVLSRLAESTGSESPSRMWVFDPLRRLAGDAGYHHSVEQLVRQAAVALPHVVDLVGPVDRQVVLDALRVNVVPRPDPQQVPPGLHDLSPAAVRDARQAAADAHTQARQAFHQSSLRRTVSRLVANDPLAVAKQELVASLEARTRAWQRWPERPEVSFTGDFAAYRRAYDQAVERAVRGEPVIPYLLENATASLAARDGGRGFGLEIEFDLPKHNRHQALRAIARALHAAGLTGDDQVHDYHTMQGEGYRSGKNGGRGLWRLEKDGTVDGELVSPILYDEPATWENLRVAIEIIRSHGGTAGASAGGHVHVSTHDYDHIPENYTSVLNYAGHHTDTLFRLGHNPERESHRGVEQCRPNRLPAPGYESIARVRNLNTRKSAVNMESMKRTVKDHIEFRLWDGSLDAAVIQSQVKVSLALVEAAFRNATLGDLPNLGQVDRLGTHAELLKLEPGLDLTERGSMSFRVLMDELFWRAADKEQLTALFAATRWVPAT</sequence>
<feature type="compositionally biased region" description="Low complexity" evidence="1">
    <location>
        <begin position="505"/>
        <end position="519"/>
    </location>
</feature>
<feature type="domain" description="Nudix hydrolase" evidence="3">
    <location>
        <begin position="971"/>
        <end position="1101"/>
    </location>
</feature>
<name>A0ABR9LSM9_9ACTN</name>
<feature type="region of interest" description="Disordered" evidence="1">
    <location>
        <begin position="1163"/>
        <end position="1218"/>
    </location>
</feature>
<protein>
    <submittedName>
        <fullName evidence="4">ADP-ribose pyrophosphatase YjhB (NUDIX family)</fullName>
    </submittedName>
</protein>
<reference evidence="4 5" key="1">
    <citation type="submission" date="2020-10" db="EMBL/GenBank/DDBJ databases">
        <title>Sequencing the genomes of 1000 actinobacteria strains.</title>
        <authorList>
            <person name="Klenk H.-P."/>
        </authorList>
    </citation>
    <scope>NUCLEOTIDE SEQUENCE [LARGE SCALE GENOMIC DNA]</scope>
    <source>
        <strain evidence="4 5">DSM 43173</strain>
    </source>
</reference>
<feature type="region of interest" description="Disordered" evidence="1">
    <location>
        <begin position="324"/>
        <end position="394"/>
    </location>
</feature>
<feature type="region of interest" description="Disordered" evidence="1">
    <location>
        <begin position="457"/>
        <end position="631"/>
    </location>
</feature>
<dbReference type="EMBL" id="JADBEK010000001">
    <property type="protein sequence ID" value="MBE1583657.1"/>
    <property type="molecule type" value="Genomic_DNA"/>
</dbReference>
<dbReference type="PANTHER" id="PTHR45725">
    <property type="entry name" value="FORMIN HOMOLOGY 2 FAMILY MEMBER"/>
    <property type="match status" value="1"/>
</dbReference>
<dbReference type="RefSeq" id="WP_192784729.1">
    <property type="nucleotide sequence ID" value="NZ_JADBEK010000001.1"/>
</dbReference>
<feature type="compositionally biased region" description="Low complexity" evidence="1">
    <location>
        <begin position="578"/>
        <end position="592"/>
    </location>
</feature>
<gene>
    <name evidence="4" type="ORF">H4W80_001915</name>
</gene>
<keyword evidence="2" id="KW-0812">Transmembrane</keyword>
<evidence type="ECO:0000313" key="5">
    <source>
        <dbReference type="Proteomes" id="UP000633509"/>
    </source>
</evidence>
<comment type="caution">
    <text evidence="4">The sequence shown here is derived from an EMBL/GenBank/DDBJ whole genome shotgun (WGS) entry which is preliminary data.</text>
</comment>
<dbReference type="InterPro" id="IPR022025">
    <property type="entry name" value="Amidoligase_2"/>
</dbReference>
<dbReference type="PROSITE" id="PS51462">
    <property type="entry name" value="NUDIX"/>
    <property type="match status" value="1"/>
</dbReference>
<dbReference type="Gene3D" id="3.90.79.10">
    <property type="entry name" value="Nucleoside Triphosphate Pyrophosphohydrolase"/>
    <property type="match status" value="1"/>
</dbReference>
<dbReference type="InterPro" id="IPR015797">
    <property type="entry name" value="NUDIX_hydrolase-like_dom_sf"/>
</dbReference>
<dbReference type="SUPFAM" id="SSF55811">
    <property type="entry name" value="Nudix"/>
    <property type="match status" value="1"/>
</dbReference>